<dbReference type="InterPro" id="IPR020449">
    <property type="entry name" value="Tscrpt_reg_AraC-type_HTH"/>
</dbReference>
<keyword evidence="2" id="KW-0378">Hydrolase</keyword>
<dbReference type="SUPFAM" id="SSF46689">
    <property type="entry name" value="Homeodomain-like"/>
    <property type="match status" value="2"/>
</dbReference>
<dbReference type="InterPro" id="IPR003313">
    <property type="entry name" value="AraC-bd"/>
</dbReference>
<gene>
    <name evidence="8" type="ORF">B7C51_07850</name>
</gene>
<dbReference type="Gene3D" id="3.20.20.80">
    <property type="entry name" value="Glycosidases"/>
    <property type="match status" value="1"/>
</dbReference>
<dbReference type="InterPro" id="IPR037923">
    <property type="entry name" value="HTH-like"/>
</dbReference>
<organism evidence="8 9">
    <name type="scientific">Paenibacillus larvae subsp. pulvifaciens</name>
    <dbReference type="NCBI Taxonomy" id="1477"/>
    <lineage>
        <taxon>Bacteria</taxon>
        <taxon>Bacillati</taxon>
        <taxon>Bacillota</taxon>
        <taxon>Bacilli</taxon>
        <taxon>Bacillales</taxon>
        <taxon>Paenibacillaceae</taxon>
        <taxon>Paenibacillus</taxon>
    </lineage>
</organism>
<keyword evidence="6" id="KW-0326">Glycosidase</keyword>
<evidence type="ECO:0000256" key="1">
    <source>
        <dbReference type="ARBA" id="ARBA00008875"/>
    </source>
</evidence>
<protein>
    <recommendedName>
        <fullName evidence="7">HTH araC/xylS-type domain-containing protein</fullName>
    </recommendedName>
</protein>
<keyword evidence="4" id="KW-0238">DNA-binding</keyword>
<sequence length="776" mass="90584">MSNEWPSSIQLSLVQLKTMNKQALDELIILLILRGRVHIQISGKTYQLKADDVVMIHPYENFTLRSDNGTLILKLMITRAGVEQYLKCPWNPRFSCNSAIANEGEQDTYRMLRETLTYLMLAYYRQHEGFPFEMGKYLFELLSILTTHFQGEDQGESMIQANGVHNKRILRILHVIDQDYRSPLSLEQFARQEYISLYHLSRQFKKNVGMTFTQYVNEVRLKKAVPELLHTEHPILKIAMNNGFANVKTFNKCFKNHYGMTPSEFRSERGKEVSAQESLQAAHSSYEVINPSAALEELSKYMVKKDLNDHSNVIRKKVELMVETEHSTVLATPRKIINIGQASEVLDQEVQSQLQCVYQELEFHYIRMIGFGIEHELKEKSNMLIEWPNNNRIFDFIVANKMMPMIQLKVEEVMASQSSKLKKDPILDMVCYLIDRYGRAELETWCFELVSESVKDSKSIQLAYERLYDQLKMVHPRLQVGLQILSSLDPEETERFQSFVDYAKSSQREPDFVTLTADPSEEKDSRDGENLFQYYRKYQKNLLQHVKQGFEKAGLEQPRCFITEWNTLVGQGDVLSGSFFRAALIIEILTDLSSEIQGIGFWLNIKLKEKLTRVRQDSCLSVFLYEKLKRPLFFVLQMFDRLGSKVLHIEEGCVLTLEGEEWHLLVYNACYMDPLYSIDDFLTQVRNKRIDIYLSGLPARNYQLKQYLLDKDHGGIYHEWIRLGAPKELDAEMLRYLESKILPEVRMERRFLLDELNLHASLTMNACKLYVIQPLL</sequence>
<reference evidence="8 9" key="1">
    <citation type="submission" date="2017-03" db="EMBL/GenBank/DDBJ databases">
        <title>Paenibacillus larvae genome sequencing.</title>
        <authorList>
            <person name="Dingman D.W."/>
        </authorList>
    </citation>
    <scope>NUCLEOTIDE SEQUENCE [LARGE SCALE GENOMIC DNA]</scope>
    <source>
        <strain evidence="8 9">SAG 10367</strain>
    </source>
</reference>
<dbReference type="Pfam" id="PF12833">
    <property type="entry name" value="HTH_18"/>
    <property type="match status" value="1"/>
</dbReference>
<dbReference type="PRINTS" id="PR00032">
    <property type="entry name" value="HTHARAC"/>
</dbReference>
<evidence type="ECO:0000256" key="5">
    <source>
        <dbReference type="ARBA" id="ARBA00023163"/>
    </source>
</evidence>
<dbReference type="Gene3D" id="2.60.40.1500">
    <property type="entry name" value="Glycosyl hydrolase domain, family 39"/>
    <property type="match status" value="1"/>
</dbReference>
<dbReference type="GO" id="GO:0016798">
    <property type="term" value="F:hydrolase activity, acting on glycosyl bonds"/>
    <property type="evidence" value="ECO:0007669"/>
    <property type="project" value="UniProtKB-KW"/>
</dbReference>
<dbReference type="PROSITE" id="PS01124">
    <property type="entry name" value="HTH_ARAC_FAMILY_2"/>
    <property type="match status" value="1"/>
</dbReference>
<evidence type="ECO:0000256" key="6">
    <source>
        <dbReference type="ARBA" id="ARBA00023295"/>
    </source>
</evidence>
<dbReference type="SMART" id="SM00342">
    <property type="entry name" value="HTH_ARAC"/>
    <property type="match status" value="1"/>
</dbReference>
<dbReference type="SUPFAM" id="SSF51011">
    <property type="entry name" value="Glycosyl hydrolase domain"/>
    <property type="match status" value="1"/>
</dbReference>
<keyword evidence="3" id="KW-0805">Transcription regulation</keyword>
<dbReference type="PANTHER" id="PTHR43280">
    <property type="entry name" value="ARAC-FAMILY TRANSCRIPTIONAL REGULATOR"/>
    <property type="match status" value="1"/>
</dbReference>
<dbReference type="SUPFAM" id="SSF51445">
    <property type="entry name" value="(Trans)glycosidases"/>
    <property type="match status" value="1"/>
</dbReference>
<dbReference type="PANTHER" id="PTHR43280:SF2">
    <property type="entry name" value="HTH-TYPE TRANSCRIPTIONAL REGULATOR EXSA"/>
    <property type="match status" value="1"/>
</dbReference>
<dbReference type="Pfam" id="PF02311">
    <property type="entry name" value="AraC_binding"/>
    <property type="match status" value="1"/>
</dbReference>
<evidence type="ECO:0000313" key="8">
    <source>
        <dbReference type="EMBL" id="ARF67765.1"/>
    </source>
</evidence>
<dbReference type="InterPro" id="IPR018062">
    <property type="entry name" value="HTH_AraC-typ_CS"/>
</dbReference>
<dbReference type="InterPro" id="IPR049166">
    <property type="entry name" value="GH39_cat"/>
</dbReference>
<dbReference type="RefSeq" id="WP_083039522.1">
    <property type="nucleotide sequence ID" value="NZ_CP020557.1"/>
</dbReference>
<dbReference type="GO" id="GO:0003700">
    <property type="term" value="F:DNA-binding transcription factor activity"/>
    <property type="evidence" value="ECO:0007669"/>
    <property type="project" value="InterPro"/>
</dbReference>
<feature type="domain" description="HTH araC/xylS-type" evidence="7">
    <location>
        <begin position="170"/>
        <end position="268"/>
    </location>
</feature>
<keyword evidence="5" id="KW-0804">Transcription</keyword>
<accession>A0A1V0UR43</accession>
<dbReference type="Proteomes" id="UP000192727">
    <property type="component" value="Chromosome"/>
</dbReference>
<dbReference type="AlphaFoldDB" id="A0A1V0UR43"/>
<dbReference type="InterPro" id="IPR018060">
    <property type="entry name" value="HTH_AraC"/>
</dbReference>
<evidence type="ECO:0000313" key="9">
    <source>
        <dbReference type="Proteomes" id="UP000192727"/>
    </source>
</evidence>
<dbReference type="Pfam" id="PF01229">
    <property type="entry name" value="Glyco_hydro_39"/>
    <property type="match status" value="1"/>
</dbReference>
<evidence type="ECO:0000256" key="4">
    <source>
        <dbReference type="ARBA" id="ARBA00023125"/>
    </source>
</evidence>
<evidence type="ECO:0000256" key="2">
    <source>
        <dbReference type="ARBA" id="ARBA00022801"/>
    </source>
</evidence>
<dbReference type="PROSITE" id="PS00041">
    <property type="entry name" value="HTH_ARAC_FAMILY_1"/>
    <property type="match status" value="1"/>
</dbReference>
<dbReference type="EMBL" id="CP020557">
    <property type="protein sequence ID" value="ARF67765.1"/>
    <property type="molecule type" value="Genomic_DNA"/>
</dbReference>
<dbReference type="Gene3D" id="1.10.10.60">
    <property type="entry name" value="Homeodomain-like"/>
    <property type="match status" value="2"/>
</dbReference>
<dbReference type="InterPro" id="IPR009057">
    <property type="entry name" value="Homeodomain-like_sf"/>
</dbReference>
<evidence type="ECO:0000259" key="7">
    <source>
        <dbReference type="PROSITE" id="PS01124"/>
    </source>
</evidence>
<proteinExistence type="inferred from homology"/>
<dbReference type="GO" id="GO:0043565">
    <property type="term" value="F:sequence-specific DNA binding"/>
    <property type="evidence" value="ECO:0007669"/>
    <property type="project" value="InterPro"/>
</dbReference>
<comment type="similarity">
    <text evidence="1">Belongs to the glycosyl hydrolase 39 family.</text>
</comment>
<name>A0A1V0UR43_9BACL</name>
<evidence type="ECO:0000256" key="3">
    <source>
        <dbReference type="ARBA" id="ARBA00023015"/>
    </source>
</evidence>
<dbReference type="SUPFAM" id="SSF51215">
    <property type="entry name" value="Regulatory protein AraC"/>
    <property type="match status" value="1"/>
</dbReference>
<dbReference type="InterPro" id="IPR017853">
    <property type="entry name" value="GH"/>
</dbReference>